<comment type="similarity">
    <text evidence="1">Belongs to the ATP-dependent AMP-binding enzyme family.</text>
</comment>
<evidence type="ECO:0000256" key="1">
    <source>
        <dbReference type="ARBA" id="ARBA00006432"/>
    </source>
</evidence>
<feature type="domain" description="AMP-dependent synthetase/ligase" evidence="4">
    <location>
        <begin position="9"/>
        <end position="359"/>
    </location>
</feature>
<name>A0A1M7XYJ7_9BACT</name>
<dbReference type="PROSITE" id="PS00455">
    <property type="entry name" value="AMP_BINDING"/>
    <property type="match status" value="1"/>
</dbReference>
<dbReference type="Proteomes" id="UP000184603">
    <property type="component" value="Unassembled WGS sequence"/>
</dbReference>
<accession>A0A1M7XYJ7</accession>
<dbReference type="InterPro" id="IPR020845">
    <property type="entry name" value="AMP-binding_CS"/>
</dbReference>
<dbReference type="EMBL" id="FRFE01000002">
    <property type="protein sequence ID" value="SHO44088.1"/>
    <property type="molecule type" value="Genomic_DNA"/>
</dbReference>
<evidence type="ECO:0000259" key="4">
    <source>
        <dbReference type="Pfam" id="PF00501"/>
    </source>
</evidence>
<dbReference type="SUPFAM" id="SSF56801">
    <property type="entry name" value="Acetyl-CoA synthetase-like"/>
    <property type="match status" value="1"/>
</dbReference>
<evidence type="ECO:0000313" key="7">
    <source>
        <dbReference type="Proteomes" id="UP000184603"/>
    </source>
</evidence>
<keyword evidence="3" id="KW-1133">Transmembrane helix</keyword>
<evidence type="ECO:0000259" key="5">
    <source>
        <dbReference type="Pfam" id="PF13193"/>
    </source>
</evidence>
<sequence>MNLAAMLDNNAFYFPDRPAVIYEENTVSFLRFNQDVNRVASAMVSLGLKRGDHVALCAPNSYGWLVIYFATIKAGAVAVTFSYLLKKNELANVMADSRPKFLFTCDDKLDDFSQQRKESYLDYVISDSGDISLNALLEKGNARFTTVDCDRDETAAILYTGGTTGFPKGAMLSHQNIKSSVFNIAYYERCNINDRALCFLPLNHVFGQIHIMNSTVYSGGATILQPSFDLEQAVSAIEKYGVTKFYAVPTIYIRLLGLSNLKEKFKSIRYCFSAAASMALEIVREWKEKTGLDIFESYGMTETATMITYNDYYCHRVGSVGTLVNLVEVQISDIDGKPMPQGERGEICVKGPNVTKGYLNRTRETKEAFFGEWYRTGDIGVFDKDGYLYIVDRLKDMIITGGENVYSREIEEMLFTRPEILECAVVGLPDPEFGERVTAFIIPQPGQHINSSELKSYMSERLANYKVPKEFIEVEELPKSSTGKLLKRQLREIYKATTTG</sequence>
<keyword evidence="7" id="KW-1185">Reference proteome</keyword>
<keyword evidence="3" id="KW-0812">Transmembrane</keyword>
<feature type="domain" description="AMP-binding enzyme C-terminal" evidence="5">
    <location>
        <begin position="409"/>
        <end position="484"/>
    </location>
</feature>
<dbReference type="InterPro" id="IPR042099">
    <property type="entry name" value="ANL_N_sf"/>
</dbReference>
<dbReference type="OrthoDB" id="9765680at2"/>
<dbReference type="AlphaFoldDB" id="A0A1M7XYJ7"/>
<dbReference type="Gene3D" id="3.30.300.30">
    <property type="match status" value="1"/>
</dbReference>
<dbReference type="STRING" id="1121416.SAMN02745220_00640"/>
<gene>
    <name evidence="6" type="ORF">SAMN02745220_00640</name>
</gene>
<proteinExistence type="inferred from homology"/>
<dbReference type="InterPro" id="IPR000873">
    <property type="entry name" value="AMP-dep_synth/lig_dom"/>
</dbReference>
<dbReference type="Pfam" id="PF13193">
    <property type="entry name" value="AMP-binding_C"/>
    <property type="match status" value="1"/>
</dbReference>
<evidence type="ECO:0000256" key="3">
    <source>
        <dbReference type="SAM" id="Phobius"/>
    </source>
</evidence>
<dbReference type="FunFam" id="3.30.300.30:FF:000008">
    <property type="entry name" value="2,3-dihydroxybenzoate-AMP ligase"/>
    <property type="match status" value="1"/>
</dbReference>
<dbReference type="RefSeq" id="WP_073611998.1">
    <property type="nucleotide sequence ID" value="NZ_FRFE01000002.1"/>
</dbReference>
<reference evidence="6 7" key="1">
    <citation type="submission" date="2016-12" db="EMBL/GenBank/DDBJ databases">
        <authorList>
            <person name="Song W.-J."/>
            <person name="Kurnit D.M."/>
        </authorList>
    </citation>
    <scope>NUCLEOTIDE SEQUENCE [LARGE SCALE GENOMIC DNA]</scope>
    <source>
        <strain evidence="6 7">DSM 18488</strain>
    </source>
</reference>
<dbReference type="InterPro" id="IPR045851">
    <property type="entry name" value="AMP-bd_C_sf"/>
</dbReference>
<organism evidence="6 7">
    <name type="scientific">Desulfopila aestuarii DSM 18488</name>
    <dbReference type="NCBI Taxonomy" id="1121416"/>
    <lineage>
        <taxon>Bacteria</taxon>
        <taxon>Pseudomonadati</taxon>
        <taxon>Thermodesulfobacteriota</taxon>
        <taxon>Desulfobulbia</taxon>
        <taxon>Desulfobulbales</taxon>
        <taxon>Desulfocapsaceae</taxon>
        <taxon>Desulfopila</taxon>
    </lineage>
</organism>
<dbReference type="Pfam" id="PF00501">
    <property type="entry name" value="AMP-binding"/>
    <property type="match status" value="1"/>
</dbReference>
<evidence type="ECO:0000256" key="2">
    <source>
        <dbReference type="ARBA" id="ARBA00022598"/>
    </source>
</evidence>
<keyword evidence="3" id="KW-0472">Membrane</keyword>
<dbReference type="PANTHER" id="PTHR43201">
    <property type="entry name" value="ACYL-COA SYNTHETASE"/>
    <property type="match status" value="1"/>
</dbReference>
<dbReference type="GO" id="GO:0006631">
    <property type="term" value="P:fatty acid metabolic process"/>
    <property type="evidence" value="ECO:0007669"/>
    <property type="project" value="TreeGrafter"/>
</dbReference>
<keyword evidence="2" id="KW-0436">Ligase</keyword>
<dbReference type="InterPro" id="IPR025110">
    <property type="entry name" value="AMP-bd_C"/>
</dbReference>
<dbReference type="PANTHER" id="PTHR43201:SF5">
    <property type="entry name" value="MEDIUM-CHAIN ACYL-COA LIGASE ACSF2, MITOCHONDRIAL"/>
    <property type="match status" value="1"/>
</dbReference>
<feature type="transmembrane region" description="Helical" evidence="3">
    <location>
        <begin position="62"/>
        <end position="85"/>
    </location>
</feature>
<dbReference type="Gene3D" id="3.40.50.12780">
    <property type="entry name" value="N-terminal domain of ligase-like"/>
    <property type="match status" value="1"/>
</dbReference>
<protein>
    <submittedName>
        <fullName evidence="6">Long-chain acyl-CoA synthetase</fullName>
    </submittedName>
</protein>
<dbReference type="GO" id="GO:0031956">
    <property type="term" value="F:medium-chain fatty acid-CoA ligase activity"/>
    <property type="evidence" value="ECO:0007669"/>
    <property type="project" value="TreeGrafter"/>
</dbReference>
<evidence type="ECO:0000313" key="6">
    <source>
        <dbReference type="EMBL" id="SHO44088.1"/>
    </source>
</evidence>